<dbReference type="InterPro" id="IPR036277">
    <property type="entry name" value="SMC_hinge_sf"/>
</dbReference>
<evidence type="ECO:0000313" key="10">
    <source>
        <dbReference type="Proteomes" id="UP000551878"/>
    </source>
</evidence>
<comment type="subcellular location">
    <subcellularLocation>
        <location evidence="1 7">Cytoplasm</location>
    </subcellularLocation>
</comment>
<feature type="domain" description="SMC hinge" evidence="8">
    <location>
        <begin position="519"/>
        <end position="638"/>
    </location>
</feature>
<dbReference type="CDD" id="cd03278">
    <property type="entry name" value="ABC_SMC_barmotin"/>
    <property type="match status" value="2"/>
</dbReference>
<dbReference type="InterPro" id="IPR010935">
    <property type="entry name" value="SMC_hinge"/>
</dbReference>
<dbReference type="SUPFAM" id="SSF52540">
    <property type="entry name" value="P-loop containing nucleoside triphosphate hydrolases"/>
    <property type="match status" value="1"/>
</dbReference>
<reference evidence="9 10" key="1">
    <citation type="submission" date="2020-08" db="EMBL/GenBank/DDBJ databases">
        <title>Genomic Encyclopedia of Type Strains, Phase IV (KMG-IV): sequencing the most valuable type-strain genomes for metagenomic binning, comparative biology and taxonomic classification.</title>
        <authorList>
            <person name="Goeker M."/>
        </authorList>
    </citation>
    <scope>NUCLEOTIDE SEQUENCE [LARGE SCALE GENOMIC DNA]</scope>
    <source>
        <strain evidence="9 10">DSM 24696</strain>
    </source>
</reference>
<accession>A0A840QL72</accession>
<dbReference type="Pfam" id="PF02463">
    <property type="entry name" value="SMC_N"/>
    <property type="match status" value="1"/>
</dbReference>
<dbReference type="GO" id="GO:0005737">
    <property type="term" value="C:cytoplasm"/>
    <property type="evidence" value="ECO:0007669"/>
    <property type="project" value="UniProtKB-SubCell"/>
</dbReference>
<dbReference type="NCBIfam" id="TIGR02168">
    <property type="entry name" value="SMC_prok_B"/>
    <property type="match status" value="1"/>
</dbReference>
<evidence type="ECO:0000256" key="4">
    <source>
        <dbReference type="ARBA" id="ARBA00022840"/>
    </source>
</evidence>
<evidence type="ECO:0000256" key="7">
    <source>
        <dbReference type="HAMAP-Rule" id="MF_01894"/>
    </source>
</evidence>
<keyword evidence="6 7" id="KW-0238">DNA-binding</keyword>
<dbReference type="AlphaFoldDB" id="A0A840QL72"/>
<evidence type="ECO:0000256" key="5">
    <source>
        <dbReference type="ARBA" id="ARBA00023054"/>
    </source>
</evidence>
<feature type="coiled-coil region" evidence="7">
    <location>
        <begin position="167"/>
        <end position="201"/>
    </location>
</feature>
<organism evidence="9 10">
    <name type="scientific">Texcoconibacillus texcoconensis</name>
    <dbReference type="NCBI Taxonomy" id="1095777"/>
    <lineage>
        <taxon>Bacteria</taxon>
        <taxon>Bacillati</taxon>
        <taxon>Bacillota</taxon>
        <taxon>Bacilli</taxon>
        <taxon>Bacillales</taxon>
        <taxon>Bacillaceae</taxon>
        <taxon>Texcoconibacillus</taxon>
    </lineage>
</organism>
<dbReference type="GO" id="GO:0005694">
    <property type="term" value="C:chromosome"/>
    <property type="evidence" value="ECO:0007669"/>
    <property type="project" value="InterPro"/>
</dbReference>
<dbReference type="SUPFAM" id="SSF75553">
    <property type="entry name" value="Smc hinge domain"/>
    <property type="match status" value="1"/>
</dbReference>
<dbReference type="FunFam" id="3.40.50.300:FF:000984">
    <property type="entry name" value="Chromosome partition protein Smc"/>
    <property type="match status" value="1"/>
</dbReference>
<feature type="coiled-coil region" evidence="7">
    <location>
        <begin position="680"/>
        <end position="861"/>
    </location>
</feature>
<dbReference type="RefSeq" id="WP_184662583.1">
    <property type="nucleotide sequence ID" value="NZ_JACHHB010000001.1"/>
</dbReference>
<dbReference type="Proteomes" id="UP000551878">
    <property type="component" value="Unassembled WGS sequence"/>
</dbReference>
<dbReference type="EMBL" id="JACHHB010000001">
    <property type="protein sequence ID" value="MBB5172108.1"/>
    <property type="molecule type" value="Genomic_DNA"/>
</dbReference>
<dbReference type="GO" id="GO:0003677">
    <property type="term" value="F:DNA binding"/>
    <property type="evidence" value="ECO:0007669"/>
    <property type="project" value="UniProtKB-UniRule"/>
</dbReference>
<feature type="coiled-coil region" evidence="7">
    <location>
        <begin position="262"/>
        <end position="475"/>
    </location>
</feature>
<sequence>MFLKQLDLVGFKSFADRRTIDFVPGLTAVVGPNGSGKSNISDAVRWVLGEQSAKNLRGSKMEDVIFSGSDTRKPLNVAEITLTLDNSDHYLAIDYSEVSVTRRVYRSGDSEYLINNHPCRLKDVIDLFMDSGLGKEAYSVIGQGKVEEILSSKADERRAIFEEAAGVLKYKTRKTKAEKKLTETEENLYRVEDILHELETQVKPLEEQASVAKEYLAKTEELKQVEVGLLVKEIEQLHEQWVAEKENRKQLADTYQSWHTKVQESEAKLEGMRTDIQTLDDSIEELQSVLLTTSEGLEKAEGKRALIKERKKHAEENRDQYEQDIAKLHQEKTRLEQDIETQSEVTNQRENQLKELIRKLNAENQQLEEMDKQASVDIETRKAEYIDLLNEQASIRNEIRYLSDQKEKQRVKYERLEKDHKDILEKRQHVQNEIDEQQKQIASVQEKIDEYYREYKEIEANLKRHERTYEDEEKKLYDQHQRAQQLRSRKDVLEEMQQDYSGFFQGVKEMLKQRDGQFSGIHGAVAELIHVEQRYEQALEMALGAAQQHVVVQDEKTGRDSIQYLKQRRLGRATFLPLDVMKPRKISSYEEDILTNDESFVGVAKSLVQYDDVYEPVVANLIGNVIVATDVKGAQRLAKQIRYRYRIVTLEGDVINPGGSMTGGSVKRQNSQLLGRQREMEQLDHDLKEIDSSIDKHQKQIAEIKEKRTLLEEELERYRALGEETRVQEQEAKSRLQTLEMEASNYNDRLSLFDQEKQEFEKDDEEKRTRIAELEEKLTDVSEKAESIDAEIQRHSEQQAIKQSSKEELRQSVTDLKIQQAKEQEQLQHQQEMLARLKEEKTEIEASLEEKQETLRALDDKGDEEETFDSLNENVEVKRQEKEKTTTLISHRRQERLERQQAHDDLERELKEARRTLKQYDEQTNQLDVKINRLDVELDHRLQKLEGDYELTFEAAREQFSLTLDLEDAREQVKLIKWGIDELGTVNLGAIEEYERVYERYEFLLNQKQDLLEAKDTLHRVISEMDEEMTKRFQRTFEQIKEQFQQVFVELFGGGQADLLLTDPEDLLNTGVDIIAQPPGKKLQHLALLSGGERALTAIALLFSILKVRPVPFCILDEVEAALDEANVVRFAQYLNTFSENTQFIVVTHRKGTMEAADVLYGITMQESGVSKLVSVRLEEAGELIESNEQKRLEETR</sequence>
<evidence type="ECO:0000313" key="9">
    <source>
        <dbReference type="EMBL" id="MBB5172108.1"/>
    </source>
</evidence>
<dbReference type="GO" id="GO:0007059">
    <property type="term" value="P:chromosome segregation"/>
    <property type="evidence" value="ECO:0007669"/>
    <property type="project" value="UniProtKB-UniRule"/>
</dbReference>
<dbReference type="GO" id="GO:0007062">
    <property type="term" value="P:sister chromatid cohesion"/>
    <property type="evidence" value="ECO:0007669"/>
    <property type="project" value="InterPro"/>
</dbReference>
<proteinExistence type="inferred from homology"/>
<comment type="subunit">
    <text evidence="7">Homodimer.</text>
</comment>
<dbReference type="GO" id="GO:0005524">
    <property type="term" value="F:ATP binding"/>
    <property type="evidence" value="ECO:0007669"/>
    <property type="project" value="UniProtKB-UniRule"/>
</dbReference>
<keyword evidence="2 7" id="KW-0963">Cytoplasm</keyword>
<keyword evidence="10" id="KW-1185">Reference proteome</keyword>
<comment type="similarity">
    <text evidence="7">Belongs to the SMC family.</text>
</comment>
<evidence type="ECO:0000256" key="1">
    <source>
        <dbReference type="ARBA" id="ARBA00004496"/>
    </source>
</evidence>
<dbReference type="PIRSF" id="PIRSF005719">
    <property type="entry name" value="SMC"/>
    <property type="match status" value="1"/>
</dbReference>
<dbReference type="Gene3D" id="1.20.1060.20">
    <property type="match status" value="1"/>
</dbReference>
<dbReference type="GO" id="GO:0016887">
    <property type="term" value="F:ATP hydrolysis activity"/>
    <property type="evidence" value="ECO:0007669"/>
    <property type="project" value="InterPro"/>
</dbReference>
<comment type="caution">
    <text evidence="9">The sequence shown here is derived from an EMBL/GenBank/DDBJ whole genome shotgun (WGS) entry which is preliminary data.</text>
</comment>
<dbReference type="InterPro" id="IPR027417">
    <property type="entry name" value="P-loop_NTPase"/>
</dbReference>
<name>A0A840QL72_9BACI</name>
<evidence type="ECO:0000256" key="2">
    <source>
        <dbReference type="ARBA" id="ARBA00022490"/>
    </source>
</evidence>
<comment type="domain">
    <text evidence="7">Contains large globular domains required for ATP hydrolysis at each terminus and a third globular domain forming a flexible hinge near the middle of the molecule. These domains are separated by coiled-coil structures.</text>
</comment>
<dbReference type="GO" id="GO:0006260">
    <property type="term" value="P:DNA replication"/>
    <property type="evidence" value="ECO:0007669"/>
    <property type="project" value="UniProtKB-UniRule"/>
</dbReference>
<protein>
    <recommendedName>
        <fullName evidence="7">Chromosome partition protein Smc</fullName>
    </recommendedName>
</protein>
<dbReference type="Gene3D" id="3.40.50.300">
    <property type="entry name" value="P-loop containing nucleotide triphosphate hydrolases"/>
    <property type="match status" value="2"/>
</dbReference>
<evidence type="ECO:0000259" key="8">
    <source>
        <dbReference type="SMART" id="SM00968"/>
    </source>
</evidence>
<dbReference type="SMART" id="SM00968">
    <property type="entry name" value="SMC_hinge"/>
    <property type="match status" value="1"/>
</dbReference>
<dbReference type="HAMAP" id="MF_01894">
    <property type="entry name" value="Smc_prok"/>
    <property type="match status" value="1"/>
</dbReference>
<dbReference type="GO" id="GO:0030261">
    <property type="term" value="P:chromosome condensation"/>
    <property type="evidence" value="ECO:0007669"/>
    <property type="project" value="InterPro"/>
</dbReference>
<keyword evidence="3 7" id="KW-0547">Nucleotide-binding</keyword>
<keyword evidence="4 7" id="KW-0067">ATP-binding</keyword>
<dbReference type="Pfam" id="PF06470">
    <property type="entry name" value="SMC_hinge"/>
    <property type="match status" value="1"/>
</dbReference>
<dbReference type="InterPro" id="IPR024704">
    <property type="entry name" value="SMC"/>
</dbReference>
<dbReference type="Gene3D" id="3.30.70.1620">
    <property type="match status" value="1"/>
</dbReference>
<dbReference type="InterPro" id="IPR011890">
    <property type="entry name" value="SMC_prok"/>
</dbReference>
<keyword evidence="5 7" id="KW-0175">Coiled coil</keyword>
<dbReference type="PANTHER" id="PTHR43977">
    <property type="entry name" value="STRUCTURAL MAINTENANCE OF CHROMOSOMES PROTEIN 3"/>
    <property type="match status" value="1"/>
</dbReference>
<evidence type="ECO:0000256" key="6">
    <source>
        <dbReference type="ARBA" id="ARBA00023125"/>
    </source>
</evidence>
<feature type="binding site" evidence="7">
    <location>
        <begin position="32"/>
        <end position="39"/>
    </location>
    <ligand>
        <name>ATP</name>
        <dbReference type="ChEBI" id="CHEBI:30616"/>
    </ligand>
</feature>
<comment type="function">
    <text evidence="7">Required for chromosome condensation and partitioning.</text>
</comment>
<dbReference type="InterPro" id="IPR003395">
    <property type="entry name" value="RecF/RecN/SMC_N"/>
</dbReference>
<evidence type="ECO:0000256" key="3">
    <source>
        <dbReference type="ARBA" id="ARBA00022741"/>
    </source>
</evidence>
<dbReference type="FunFam" id="3.40.50.300:FF:000901">
    <property type="entry name" value="Chromosome partition protein Smc"/>
    <property type="match status" value="1"/>
</dbReference>
<gene>
    <name evidence="7" type="primary">smc</name>
    <name evidence="9" type="ORF">HNQ41_000248</name>
</gene>
<feature type="coiled-coil region" evidence="7">
    <location>
        <begin position="892"/>
        <end position="937"/>
    </location>
</feature>